<gene>
    <name evidence="2" type="ORF">A8V01_00635</name>
</gene>
<proteinExistence type="predicted"/>
<accession>A0A2K2G7A2</accession>
<keyword evidence="1" id="KW-0812">Transmembrane</keyword>
<name>A0A2K2G7A2_9SPHN</name>
<comment type="caution">
    <text evidence="2">The sequence shown here is derived from an EMBL/GenBank/DDBJ whole genome shotgun (WGS) entry which is preliminary data.</text>
</comment>
<protein>
    <submittedName>
        <fullName evidence="2">Uncharacterized protein</fullName>
    </submittedName>
</protein>
<feature type="transmembrane region" description="Helical" evidence="1">
    <location>
        <begin position="119"/>
        <end position="136"/>
    </location>
</feature>
<organism evidence="2 3">
    <name type="scientific">Novosphingobium guangzhouense</name>
    <dbReference type="NCBI Taxonomy" id="1850347"/>
    <lineage>
        <taxon>Bacteria</taxon>
        <taxon>Pseudomonadati</taxon>
        <taxon>Pseudomonadota</taxon>
        <taxon>Alphaproteobacteria</taxon>
        <taxon>Sphingomonadales</taxon>
        <taxon>Sphingomonadaceae</taxon>
        <taxon>Novosphingobium</taxon>
    </lineage>
</organism>
<feature type="transmembrane region" description="Helical" evidence="1">
    <location>
        <begin position="94"/>
        <end position="112"/>
    </location>
</feature>
<reference evidence="2 3" key="1">
    <citation type="submission" date="2016-05" db="EMBL/GenBank/DDBJ databases">
        <title>Complete genome sequence of Novosphingobium guangzhouense SA925(T).</title>
        <authorList>
            <person name="Sha S."/>
        </authorList>
    </citation>
    <scope>NUCLEOTIDE SEQUENCE [LARGE SCALE GENOMIC DNA]</scope>
    <source>
        <strain evidence="2 3">SA925</strain>
    </source>
</reference>
<sequence length="162" mass="18172">MENPCVNVPFIDRIWRVRGSLALGFRQSPADAFARLDQLFQTSGTSYQIDDDTLTFTKKDPIAQDKMATFNRGTLRVVDDTDGGLLLYDLSSPTLQFCFALPFLFLGIAWLLKESRNPAFVFAGIFATLYVVGRILEPWLIRSVFRKNLGPDHLPAGEAPQV</sequence>
<evidence type="ECO:0000313" key="3">
    <source>
        <dbReference type="Proteomes" id="UP000236327"/>
    </source>
</evidence>
<evidence type="ECO:0000256" key="1">
    <source>
        <dbReference type="SAM" id="Phobius"/>
    </source>
</evidence>
<keyword evidence="1" id="KW-1133">Transmembrane helix</keyword>
<dbReference type="Proteomes" id="UP000236327">
    <property type="component" value="Unassembled WGS sequence"/>
</dbReference>
<keyword evidence="1" id="KW-0472">Membrane</keyword>
<evidence type="ECO:0000313" key="2">
    <source>
        <dbReference type="EMBL" id="PNU06899.1"/>
    </source>
</evidence>
<dbReference type="EMBL" id="LYMM01000001">
    <property type="protein sequence ID" value="PNU06899.1"/>
    <property type="molecule type" value="Genomic_DNA"/>
</dbReference>
<keyword evidence="3" id="KW-1185">Reference proteome</keyword>
<dbReference type="AlphaFoldDB" id="A0A2K2G7A2"/>